<comment type="caution">
    <text evidence="3">The sequence shown here is derived from an EMBL/GenBank/DDBJ whole genome shotgun (WGS) entry which is preliminary data.</text>
</comment>
<evidence type="ECO:0000313" key="3">
    <source>
        <dbReference type="EMBL" id="MBC1323218.1"/>
    </source>
</evidence>
<dbReference type="Proteomes" id="UP000522007">
    <property type="component" value="Unassembled WGS sequence"/>
</dbReference>
<evidence type="ECO:0000313" key="4">
    <source>
        <dbReference type="Proteomes" id="UP000522007"/>
    </source>
</evidence>
<proteinExistence type="predicted"/>
<dbReference type="AlphaFoldDB" id="A0A7X0W650"/>
<reference evidence="3 4" key="1">
    <citation type="submission" date="2020-03" db="EMBL/GenBank/DDBJ databases">
        <title>Soil Listeria distribution.</title>
        <authorList>
            <person name="Liao J."/>
            <person name="Wiedmann M."/>
        </authorList>
    </citation>
    <scope>NUCLEOTIDE SEQUENCE [LARGE SCALE GENOMIC DNA]</scope>
    <source>
        <strain evidence="3 4">FSL L7-1829</strain>
    </source>
</reference>
<sequence length="499" mass="55532">MRKKIVISILLAFVFFIVNEHPVTAKAGNDVVVFYDSLAKGTDNEGNMDSLLRMLNTLGKRVTTYSWEEKPDLSQASEIIVLQNKKDGLTKEWAEKLTENKAKIAYIGSNPPAFLVNQLQLKTKAITDSSITIQTEAGLAGKPQLVNEIELITTYKGEGFGKIDAAENGEAVYGVQEGNYAYTPIFQAHNTSEFALMDLLKAVFEIKASSNQYVLITDINPFVDFDLLKKTADTFYEQGIPFIVSAGPIFYNQDFQAAKNYAEIIRYVQAKNGTIMMNVPAVTYGDSQAGELEGIVQKSLHFFAENDVAALGVTAELYWNFDKVYGLEGFAPFNTGILLPNQKIIHTTKKNNGSAFEISPYSVASDFYMTTTGGKDFPVDIAVTYSFFKNEKEIKAAADELANKNISDFRFKDHGVKTNQDTLESTAGSLYINNQSVTLDGDLKYIKTTKNKMQKQAGSLEGFFGYQNTFFTIVIVLSLGIIGILFVFGYRLYMKKYMK</sequence>
<organism evidence="3 4">
    <name type="scientific">Listeria welshimeri</name>
    <dbReference type="NCBI Taxonomy" id="1643"/>
    <lineage>
        <taxon>Bacteria</taxon>
        <taxon>Bacillati</taxon>
        <taxon>Bacillota</taxon>
        <taxon>Bacilli</taxon>
        <taxon>Bacillales</taxon>
        <taxon>Listeriaceae</taxon>
        <taxon>Listeria</taxon>
    </lineage>
</organism>
<dbReference type="EMBL" id="JAAROP010000010">
    <property type="protein sequence ID" value="MBC1323218.1"/>
    <property type="molecule type" value="Genomic_DNA"/>
</dbReference>
<keyword evidence="1" id="KW-0472">Membrane</keyword>
<gene>
    <name evidence="3" type="ORF">HB853_09690</name>
</gene>
<evidence type="ECO:0000256" key="2">
    <source>
        <dbReference type="SAM" id="SignalP"/>
    </source>
</evidence>
<feature type="transmembrane region" description="Helical" evidence="1">
    <location>
        <begin position="470"/>
        <end position="493"/>
    </location>
</feature>
<evidence type="ECO:0000256" key="1">
    <source>
        <dbReference type="SAM" id="Phobius"/>
    </source>
</evidence>
<keyword evidence="1" id="KW-1133">Transmembrane helix</keyword>
<keyword evidence="1" id="KW-0812">Transmembrane</keyword>
<dbReference type="Pfam" id="PF10096">
    <property type="entry name" value="DUF2334"/>
    <property type="match status" value="1"/>
</dbReference>
<protein>
    <submittedName>
        <fullName evidence="3">DUF2334 domain-containing protein</fullName>
    </submittedName>
</protein>
<dbReference type="InterPro" id="IPR018763">
    <property type="entry name" value="DUF2334"/>
</dbReference>
<feature type="chain" id="PRO_5039019116" evidence="2">
    <location>
        <begin position="26"/>
        <end position="499"/>
    </location>
</feature>
<keyword evidence="2" id="KW-0732">Signal</keyword>
<feature type="signal peptide" evidence="2">
    <location>
        <begin position="1"/>
        <end position="25"/>
    </location>
</feature>
<accession>A0A7X0W650</accession>
<name>A0A7X0W650_LISWE</name>